<comment type="subcellular location">
    <subcellularLocation>
        <location evidence="2">Cell membrane</location>
        <topology evidence="2">Multi-pass membrane protein</topology>
    </subcellularLocation>
</comment>
<feature type="transmembrane region" description="Helical" evidence="2">
    <location>
        <begin position="88"/>
        <end position="108"/>
    </location>
</feature>
<evidence type="ECO:0000256" key="1">
    <source>
        <dbReference type="ARBA" id="ARBA00022679"/>
    </source>
</evidence>
<keyword evidence="2" id="KW-0812">Transmembrane</keyword>
<protein>
    <recommendedName>
        <fullName evidence="2">Archaetidylinositol phosphate synthase</fullName>
        <shortName evidence="2">AIP synthase</shortName>
        <ecNumber evidence="2">2.7.8.39</ecNumber>
    </recommendedName>
</protein>
<organism evidence="4 5">
    <name type="scientific">Methanolobus chelungpuianus</name>
    <dbReference type="NCBI Taxonomy" id="502115"/>
    <lineage>
        <taxon>Archaea</taxon>
        <taxon>Methanobacteriati</taxon>
        <taxon>Methanobacteriota</taxon>
        <taxon>Stenosarchaea group</taxon>
        <taxon>Methanomicrobia</taxon>
        <taxon>Methanosarcinales</taxon>
        <taxon>Methanosarcinaceae</taxon>
        <taxon>Methanolobus</taxon>
    </lineage>
</organism>
<dbReference type="GO" id="GO:0008654">
    <property type="term" value="P:phospholipid biosynthetic process"/>
    <property type="evidence" value="ECO:0007669"/>
    <property type="project" value="UniProtKB-UniRule"/>
</dbReference>
<feature type="binding site" evidence="2">
    <location>
        <position position="64"/>
    </location>
    <ligand>
        <name>Mg(2+)</name>
        <dbReference type="ChEBI" id="CHEBI:18420"/>
        <label>1</label>
    </ligand>
</feature>
<dbReference type="AlphaFoldDB" id="A0AAE3HBV7"/>
<keyword evidence="2" id="KW-0464">Manganese</keyword>
<feature type="active site" description="Proton acceptor" evidence="2">
    <location>
        <position position="86"/>
    </location>
</feature>
<feature type="binding site" evidence="2">
    <location>
        <position position="82"/>
    </location>
    <ligand>
        <name>Mg(2+)</name>
        <dbReference type="ChEBI" id="CHEBI:18420"/>
        <label>2</label>
    </ligand>
</feature>
<evidence type="ECO:0000256" key="3">
    <source>
        <dbReference type="RuleBase" id="RU003750"/>
    </source>
</evidence>
<dbReference type="HAMAP" id="MF_02242">
    <property type="entry name" value="AIP_synthase"/>
    <property type="match status" value="1"/>
</dbReference>
<sequence length="195" mass="20866">MLGALKDNIRNWFLPLARNIPLSPNTLTLIGLAVSVIAAIEFARGFLILGAFTILLSGIFDVFDGAVARANGLCTAFGAVLDSVCDRYADALIYVGIIYGLISGSIVQVDFLSIPMWLWTVIAIIGSYLVSYTRSRAEAAGAREMDVGIAERPERLIVLVAGALTGMLGLAIIIIVVLTHITVIQRLLHAKRALA</sequence>
<keyword evidence="2" id="KW-0460">Magnesium</keyword>
<comment type="pathway">
    <text evidence="2">Lipid metabolism; phospholipid metabolism.</text>
</comment>
<name>A0AAE3HBV7_9EURY</name>
<feature type="binding site" evidence="2">
    <location>
        <position position="86"/>
    </location>
    <ligand>
        <name>Mg(2+)</name>
        <dbReference type="ChEBI" id="CHEBI:18420"/>
        <label>2</label>
    </ligand>
</feature>
<feature type="binding site" evidence="2">
    <location>
        <position position="61"/>
    </location>
    <ligand>
        <name>Mg(2+)</name>
        <dbReference type="ChEBI" id="CHEBI:18420"/>
        <label>2</label>
    </ligand>
</feature>
<dbReference type="Proteomes" id="UP001206983">
    <property type="component" value="Unassembled WGS sequence"/>
</dbReference>
<dbReference type="PROSITE" id="PS00379">
    <property type="entry name" value="CDP_ALCOHOL_P_TRANSF"/>
    <property type="match status" value="1"/>
</dbReference>
<feature type="transmembrane region" description="Helical" evidence="2">
    <location>
        <begin position="114"/>
        <end position="135"/>
    </location>
</feature>
<evidence type="ECO:0000313" key="4">
    <source>
        <dbReference type="EMBL" id="MCQ6963327.1"/>
    </source>
</evidence>
<keyword evidence="2" id="KW-1003">Cell membrane</keyword>
<gene>
    <name evidence="4" type="ORF">PV02_09395</name>
</gene>
<feature type="binding site" evidence="2">
    <location>
        <position position="61"/>
    </location>
    <ligand>
        <name>Mg(2+)</name>
        <dbReference type="ChEBI" id="CHEBI:18420"/>
        <label>1</label>
    </ligand>
</feature>
<comment type="cofactor">
    <cofactor evidence="2">
        <name>Mn(2+)</name>
        <dbReference type="ChEBI" id="CHEBI:29035"/>
    </cofactor>
    <cofactor evidence="2">
        <name>Mg(2+)</name>
        <dbReference type="ChEBI" id="CHEBI:18420"/>
    </cofactor>
    <text evidence="2">Binds 2 Mg(2+) or Mn(2+) ions per subunit.</text>
</comment>
<keyword evidence="2" id="KW-0479">Metal-binding</keyword>
<keyword evidence="2" id="KW-0444">Lipid biosynthesis</keyword>
<keyword evidence="2" id="KW-1208">Phospholipid metabolism</keyword>
<dbReference type="Pfam" id="PF01066">
    <property type="entry name" value="CDP-OH_P_transf"/>
    <property type="match status" value="1"/>
</dbReference>
<keyword evidence="1 2" id="KW-0808">Transferase</keyword>
<evidence type="ECO:0000313" key="5">
    <source>
        <dbReference type="Proteomes" id="UP001206983"/>
    </source>
</evidence>
<keyword evidence="2" id="KW-0472">Membrane</keyword>
<accession>A0AAE3HBV7</accession>
<comment type="catalytic activity">
    <reaction evidence="2">
        <text>CDP-2,3-bis-O-(phytanyl)-sn-glycerol + 1D-myo-inositol 3-phosphate = saturated 1-archaetidyl-1D-myo-inositol 3-phosphate + CMP + H(+)</text>
        <dbReference type="Rhea" id="RHEA:36823"/>
        <dbReference type="ChEBI" id="CHEBI:15378"/>
        <dbReference type="ChEBI" id="CHEBI:58401"/>
        <dbReference type="ChEBI" id="CHEBI:60377"/>
        <dbReference type="ChEBI" id="CHEBI:74004"/>
        <dbReference type="ChEBI" id="CHEBI:74006"/>
        <dbReference type="EC" id="2.7.8.39"/>
    </reaction>
</comment>
<keyword evidence="5" id="KW-1185">Reference proteome</keyword>
<comment type="caution">
    <text evidence="4">The sequence shown here is derived from an EMBL/GenBank/DDBJ whole genome shotgun (WGS) entry which is preliminary data.</text>
</comment>
<feature type="transmembrane region" description="Helical" evidence="2">
    <location>
        <begin position="156"/>
        <end position="181"/>
    </location>
</feature>
<feature type="transmembrane region" description="Helical" evidence="2">
    <location>
        <begin position="20"/>
        <end position="40"/>
    </location>
</feature>
<dbReference type="InterPro" id="IPR043130">
    <property type="entry name" value="CDP-OH_PTrfase_TM_dom"/>
</dbReference>
<feature type="transmembrane region" description="Helical" evidence="2">
    <location>
        <begin position="46"/>
        <end position="67"/>
    </location>
</feature>
<feature type="binding site" evidence="2">
    <location>
        <position position="82"/>
    </location>
    <ligand>
        <name>Mg(2+)</name>
        <dbReference type="ChEBI" id="CHEBI:18420"/>
        <label>1</label>
    </ligand>
</feature>
<dbReference type="EMBL" id="JTEO01000005">
    <property type="protein sequence ID" value="MCQ6963327.1"/>
    <property type="molecule type" value="Genomic_DNA"/>
</dbReference>
<comment type="similarity">
    <text evidence="2 3">Belongs to the CDP-alcohol phosphatidyltransferase class-I family.</text>
</comment>
<dbReference type="RefSeq" id="WP_256623174.1">
    <property type="nucleotide sequence ID" value="NZ_JTEO01000005.1"/>
</dbReference>
<reference evidence="4 5" key="1">
    <citation type="journal article" date="2011" name="Appl. Environ. Microbiol.">
        <title>Methanogenic archaea isolated from Taiwan's Chelungpu fault.</title>
        <authorList>
            <person name="Wu S.Y."/>
            <person name="Lai M.C."/>
        </authorList>
    </citation>
    <scope>NUCLEOTIDE SEQUENCE [LARGE SCALE GENOMIC DNA]</scope>
    <source>
        <strain evidence="4 5">St545Mb</strain>
    </source>
</reference>
<comment type="function">
    <text evidence="2">Catalyzes the formation of archaetidylinositol phosphate (AIP) from CDP-archaeol (CDP-ArOH or CDP-2,3-bis-(O-phytanyl)-sn-glycerol) and 1L-myo-inositol 1-phosphate (IP or 1D-myo-inositol 3-phosphate). AIP is a precursor of archaetidyl-myo-inositol (AI), an ether-type inositol phospholipid ubiquitously distributed in archaea membranes and essential for glycolipid biosynthesis in archaea.</text>
</comment>
<dbReference type="GO" id="GO:0005886">
    <property type="term" value="C:plasma membrane"/>
    <property type="evidence" value="ECO:0007669"/>
    <property type="project" value="UniProtKB-SubCell"/>
</dbReference>
<dbReference type="InterPro" id="IPR044270">
    <property type="entry name" value="AIP_synthase"/>
</dbReference>
<keyword evidence="2" id="KW-0443">Lipid metabolism</keyword>
<keyword evidence="2" id="KW-1133">Transmembrane helix</keyword>
<dbReference type="Gene3D" id="1.20.120.1760">
    <property type="match status" value="1"/>
</dbReference>
<proteinExistence type="inferred from homology"/>
<dbReference type="InterPro" id="IPR048254">
    <property type="entry name" value="CDP_ALCOHOL_P_TRANSF_CS"/>
</dbReference>
<dbReference type="EC" id="2.7.8.39" evidence="2"/>
<evidence type="ECO:0000256" key="2">
    <source>
        <dbReference type="HAMAP-Rule" id="MF_02242"/>
    </source>
</evidence>
<dbReference type="InterPro" id="IPR000462">
    <property type="entry name" value="CDP-OH_P_trans"/>
</dbReference>
<dbReference type="GO" id="GO:0016780">
    <property type="term" value="F:phosphotransferase activity, for other substituted phosphate groups"/>
    <property type="evidence" value="ECO:0007669"/>
    <property type="project" value="UniProtKB-UniRule"/>
</dbReference>
<dbReference type="GO" id="GO:0000287">
    <property type="term" value="F:magnesium ion binding"/>
    <property type="evidence" value="ECO:0007669"/>
    <property type="project" value="UniProtKB-UniRule"/>
</dbReference>